<accession>A0A5Q2N0M2</accession>
<sequence>MRAVGLGGRPLPAITFTSSNGWRDLAMKKGTLLFGKLLGLIVGRFYFFGMWFRYLGV</sequence>
<dbReference type="AlphaFoldDB" id="A0A5Q2N0M2"/>
<dbReference type="KEGG" id="hcv:FTV88_1192"/>
<gene>
    <name evidence="2" type="ORF">FTV88_1192</name>
</gene>
<keyword evidence="3" id="KW-1185">Reference proteome</keyword>
<reference evidence="3" key="1">
    <citation type="submission" date="2019-11" db="EMBL/GenBank/DDBJ databases">
        <title>Genome sequence of Heliorestis convoluta strain HH, an alkaliphilic and minimalistic phototrophic bacterium from a soda lake in Egypt.</title>
        <authorList>
            <person name="Dewey E.D."/>
            <person name="Stokes L.M."/>
            <person name="Burchell B.M."/>
            <person name="Shaffer K.N."/>
            <person name="Huntington A.M."/>
            <person name="Baker J.M."/>
            <person name="Nadendla S."/>
            <person name="Giglio M.G."/>
            <person name="Touchman J.W."/>
            <person name="Blankenship R.E."/>
            <person name="Madigan M.T."/>
            <person name="Sattley W.M."/>
        </authorList>
    </citation>
    <scope>NUCLEOTIDE SEQUENCE [LARGE SCALE GENOMIC DNA]</scope>
    <source>
        <strain evidence="3">HH</strain>
    </source>
</reference>
<protein>
    <submittedName>
        <fullName evidence="2">Uncharacterized protein</fullName>
    </submittedName>
</protein>
<organism evidence="2 3">
    <name type="scientific">Heliorestis convoluta</name>
    <dbReference type="NCBI Taxonomy" id="356322"/>
    <lineage>
        <taxon>Bacteria</taxon>
        <taxon>Bacillati</taxon>
        <taxon>Bacillota</taxon>
        <taxon>Clostridia</taxon>
        <taxon>Eubacteriales</taxon>
        <taxon>Heliobacteriaceae</taxon>
        <taxon>Heliorestis</taxon>
    </lineage>
</organism>
<proteinExistence type="predicted"/>
<evidence type="ECO:0000313" key="2">
    <source>
        <dbReference type="EMBL" id="QGG47339.1"/>
    </source>
</evidence>
<keyword evidence="1" id="KW-0812">Transmembrane</keyword>
<evidence type="ECO:0000256" key="1">
    <source>
        <dbReference type="SAM" id="Phobius"/>
    </source>
</evidence>
<feature type="transmembrane region" description="Helical" evidence="1">
    <location>
        <begin position="33"/>
        <end position="54"/>
    </location>
</feature>
<keyword evidence="1" id="KW-0472">Membrane</keyword>
<evidence type="ECO:0000313" key="3">
    <source>
        <dbReference type="Proteomes" id="UP000366051"/>
    </source>
</evidence>
<name>A0A5Q2N0M2_9FIRM</name>
<dbReference type="Proteomes" id="UP000366051">
    <property type="component" value="Chromosome"/>
</dbReference>
<dbReference type="EMBL" id="CP045875">
    <property type="protein sequence ID" value="QGG47339.1"/>
    <property type="molecule type" value="Genomic_DNA"/>
</dbReference>
<keyword evidence="1" id="KW-1133">Transmembrane helix</keyword>